<sequence>MIPLKAVVSGVTGASAGKRELFVKLDNPGARVQNDALLSCSENISPYLQTIASEEFEIVEVLESVTLQEDDLLMRLGLLFESIDPNGKLSSHSPLN</sequence>
<gene>
    <name evidence="1" type="ORF">CEXT_465241</name>
</gene>
<keyword evidence="2" id="KW-1185">Reference proteome</keyword>
<proteinExistence type="predicted"/>
<protein>
    <submittedName>
        <fullName evidence="1">Uncharacterized protein</fullName>
    </submittedName>
</protein>
<accession>A0AAV4WV62</accession>
<dbReference type="AlphaFoldDB" id="A0AAV4WV62"/>
<organism evidence="1 2">
    <name type="scientific">Caerostris extrusa</name>
    <name type="common">Bark spider</name>
    <name type="synonym">Caerostris bankana</name>
    <dbReference type="NCBI Taxonomy" id="172846"/>
    <lineage>
        <taxon>Eukaryota</taxon>
        <taxon>Metazoa</taxon>
        <taxon>Ecdysozoa</taxon>
        <taxon>Arthropoda</taxon>
        <taxon>Chelicerata</taxon>
        <taxon>Arachnida</taxon>
        <taxon>Araneae</taxon>
        <taxon>Araneomorphae</taxon>
        <taxon>Entelegynae</taxon>
        <taxon>Araneoidea</taxon>
        <taxon>Araneidae</taxon>
        <taxon>Caerostris</taxon>
    </lineage>
</organism>
<name>A0AAV4WV62_CAEEX</name>
<evidence type="ECO:0000313" key="2">
    <source>
        <dbReference type="Proteomes" id="UP001054945"/>
    </source>
</evidence>
<comment type="caution">
    <text evidence="1">The sequence shown here is derived from an EMBL/GenBank/DDBJ whole genome shotgun (WGS) entry which is preliminary data.</text>
</comment>
<evidence type="ECO:0000313" key="1">
    <source>
        <dbReference type="EMBL" id="GIY85428.1"/>
    </source>
</evidence>
<dbReference type="EMBL" id="BPLR01016658">
    <property type="protein sequence ID" value="GIY85428.1"/>
    <property type="molecule type" value="Genomic_DNA"/>
</dbReference>
<dbReference type="Proteomes" id="UP001054945">
    <property type="component" value="Unassembled WGS sequence"/>
</dbReference>
<reference evidence="1 2" key="1">
    <citation type="submission" date="2021-06" db="EMBL/GenBank/DDBJ databases">
        <title>Caerostris extrusa draft genome.</title>
        <authorList>
            <person name="Kono N."/>
            <person name="Arakawa K."/>
        </authorList>
    </citation>
    <scope>NUCLEOTIDE SEQUENCE [LARGE SCALE GENOMIC DNA]</scope>
</reference>